<feature type="compositionally biased region" description="Low complexity" evidence="8">
    <location>
        <begin position="96"/>
        <end position="120"/>
    </location>
</feature>
<feature type="compositionally biased region" description="Low complexity" evidence="8">
    <location>
        <begin position="549"/>
        <end position="560"/>
    </location>
</feature>
<dbReference type="Proteomes" id="UP000606786">
    <property type="component" value="Unassembled WGS sequence"/>
</dbReference>
<feature type="compositionally biased region" description="Basic and acidic residues" evidence="8">
    <location>
        <begin position="839"/>
        <end position="851"/>
    </location>
</feature>
<evidence type="ECO:0000256" key="3">
    <source>
        <dbReference type="ARBA" id="ARBA00022490"/>
    </source>
</evidence>
<keyword evidence="4" id="KW-0597">Phosphoprotein</keyword>
<dbReference type="PANTHER" id="PTHR13924:SF10">
    <property type="entry name" value="TRANSFORMING ACIDIC COILED-COIL PROTEIN, ISOFORM K"/>
    <property type="match status" value="1"/>
</dbReference>
<feature type="region of interest" description="Disordered" evidence="8">
    <location>
        <begin position="900"/>
        <end position="1043"/>
    </location>
</feature>
<feature type="compositionally biased region" description="Polar residues" evidence="8">
    <location>
        <begin position="1020"/>
        <end position="1036"/>
    </location>
</feature>
<feature type="compositionally biased region" description="Low complexity" evidence="8">
    <location>
        <begin position="1195"/>
        <end position="1207"/>
    </location>
</feature>
<feature type="coiled-coil region" evidence="7">
    <location>
        <begin position="1249"/>
        <end position="1329"/>
    </location>
</feature>
<feature type="region of interest" description="Disordered" evidence="8">
    <location>
        <begin position="85"/>
        <end position="128"/>
    </location>
</feature>
<feature type="region of interest" description="Disordered" evidence="8">
    <location>
        <begin position="609"/>
        <end position="653"/>
    </location>
</feature>
<sequence>MDFISNLIKRPISLVRSESLSSDQGQANSRPITPQHSPSPSQSPLSPFDRAIIPETHQQPIASTLNGPLISANVMDMQNVQNDFHPITTAPTTRASSPISQSGSQTFSSSLQTSASSHGSGRCDGNILNPANTDGNTIEELLIQINDNLNMCDLLHTDTELNQHTLPNRPLSLSPTAFAKALSSEYNAISSKSANLKESSSAQYKESSSSAPSSLKTSAMAPVADSASATLIASEKERCIAESKAGTLDVAVPAVSLKSDIHIDKDKSFPGAAADASGTKVVEMPTALNINTEDRAKLTFEDGLIPTLTAAINEREKSSSAAGKDESNARHNLQPPMEPDTATSSDNETFAECETDQISTSNNDYGFIADEYSFENSEVESYFSAANSRNVTIRNDEADPLSLSMNKVPEQSHIDPVDLLSVMSGGNILIQQTAHSLDVTFDEEPMDVDISCTEIKEHLNVELTQVTTPLGTALKTVTHENVVTTIPSVECKPETSNKSETLKSNTTTAQHETSVETTQSEVEVTLNRTDELPTSTAQNHSIEHKDIDSSTTETASEVTADLSRNTITSPISVYSANTSLQPIEESGMKHSSFENKQENQKSLTGSHNALNLTTDMNSSTSSSKSSASSPSFPIKQKGISLKQFPRSPVADAPKKIPFLEKSEYTERIETERKKSVANDPKFALPGSRKTSSIDDRPAQLAKSEMVAANTERYAACSKDNLNEIVASVKTNGSTTTESDIPTKHAELCESLDKRRTFNITPPVSEDTENVRLKHISDEDKRRTYNIPSEQMNVFSLKSDREVDKQRTFDMPAVPAETDTANQKYVSDEGNNRRTFNLECSEKNNDKLEEKSSSGNDVDEIPRTYIISEPVTLATTSNNFPKPEEIDEPMDLDETLPMESAKSLPTPIQSPTTTTISSSPPIPTLQNRKAPSLDISPTLSSIQNHRRDENVTNLKMDDEAFRVPLPPSPSSSTASPPKPTIQKRPSIHAYKNAEDTVTVEALSAKEQTKRDSSDEKDVFAGTNTPSPMEDQPSSTSGFGIFGSDLNVDADQQEYTNEQFFCGNNLILNPSDFDYLLTKGNNSAPVDRNSLLLKFDPLLGVPVPANQIQQQQNSVKQSSQILQNILGNNNKANLSPTIEEDEHSTSSASVSSINNNQSCADKADNKRSPSSVGAGSDENFQSKHNLHKNSTEKQQNKEQQLPQQQPQTKSSKKHASMSVDVIKDMNIDNDCNKTFENSNSQPDEKQINYKMDELEKKIKNEVLKTEDIEKKLKEAEQREEALIKRITEKDKTITKMTGVIEAYEKAIAELIAEKEQLLQGYEKQLAEVKADRDSNYQHLTSLETTFADLHVKYGKSKEMTLQLKSNEEALVAEKRQILENLRLQEQRYDKMKNHAMQQLEIANKKLESLNKEHSIETTKLKALLKKEEISRASINEQLQQKSRENAELVKICDELISGSGS</sequence>
<feature type="compositionally biased region" description="Low complexity" evidence="8">
    <location>
        <begin position="1143"/>
        <end position="1156"/>
    </location>
</feature>
<feature type="compositionally biased region" description="Low complexity" evidence="8">
    <location>
        <begin position="515"/>
        <end position="525"/>
    </location>
</feature>
<dbReference type="InterPro" id="IPR007707">
    <property type="entry name" value="TACC_C"/>
</dbReference>
<feature type="compositionally biased region" description="Basic and acidic residues" evidence="8">
    <location>
        <begin position="1005"/>
        <end position="1017"/>
    </location>
</feature>
<feature type="compositionally biased region" description="Low complexity" evidence="8">
    <location>
        <begin position="902"/>
        <end position="918"/>
    </location>
</feature>
<dbReference type="InterPro" id="IPR039915">
    <property type="entry name" value="TACC"/>
</dbReference>
<dbReference type="PANTHER" id="PTHR13924">
    <property type="entry name" value="TRANSFORMING ACIDIC COILED-COIL CONTAINING PROTEIN 1/2"/>
    <property type="match status" value="1"/>
</dbReference>
<gene>
    <name evidence="10" type="ORF">CCAP1982_LOCUS674</name>
</gene>
<keyword evidence="5 7" id="KW-0175">Coiled coil</keyword>
<dbReference type="GO" id="GO:0005737">
    <property type="term" value="C:cytoplasm"/>
    <property type="evidence" value="ECO:0007669"/>
    <property type="project" value="TreeGrafter"/>
</dbReference>
<comment type="subcellular location">
    <subcellularLocation>
        <location evidence="1">Cytoplasm</location>
        <location evidence="1">Cytoskeleton</location>
    </subcellularLocation>
</comment>
<feature type="compositionally biased region" description="Polar residues" evidence="8">
    <location>
        <begin position="17"/>
        <end position="32"/>
    </location>
</feature>
<dbReference type="GO" id="GO:0005856">
    <property type="term" value="C:cytoskeleton"/>
    <property type="evidence" value="ECO:0007669"/>
    <property type="project" value="UniProtKB-SubCell"/>
</dbReference>
<feature type="region of interest" description="Disordered" evidence="8">
    <location>
        <begin position="315"/>
        <end position="349"/>
    </location>
</feature>
<feature type="compositionally biased region" description="Basic and acidic residues" evidence="8">
    <location>
        <begin position="944"/>
        <end position="960"/>
    </location>
</feature>
<keyword evidence="3" id="KW-0963">Cytoplasm</keyword>
<dbReference type="GO" id="GO:0007052">
    <property type="term" value="P:mitotic spindle organization"/>
    <property type="evidence" value="ECO:0007669"/>
    <property type="project" value="InterPro"/>
</dbReference>
<feature type="compositionally biased region" description="Polar residues" evidence="8">
    <location>
        <begin position="1166"/>
        <end position="1181"/>
    </location>
</feature>
<comment type="caution">
    <text evidence="10">The sequence shown here is derived from an EMBL/GenBank/DDBJ whole genome shotgun (WGS) entry which is preliminary data.</text>
</comment>
<evidence type="ECO:0000259" key="9">
    <source>
        <dbReference type="Pfam" id="PF05010"/>
    </source>
</evidence>
<evidence type="ECO:0000256" key="1">
    <source>
        <dbReference type="ARBA" id="ARBA00004245"/>
    </source>
</evidence>
<evidence type="ECO:0000256" key="5">
    <source>
        <dbReference type="ARBA" id="ARBA00023054"/>
    </source>
</evidence>
<evidence type="ECO:0000313" key="11">
    <source>
        <dbReference type="Proteomes" id="UP000606786"/>
    </source>
</evidence>
<protein>
    <submittedName>
        <fullName evidence="10">(Mediterranean fruit fly) hypothetical protein</fullName>
    </submittedName>
</protein>
<feature type="compositionally biased region" description="Basic and acidic residues" evidence="8">
    <location>
        <begin position="491"/>
        <end position="501"/>
    </location>
</feature>
<feature type="compositionally biased region" description="Basic and acidic residues" evidence="8">
    <location>
        <begin position="315"/>
        <end position="329"/>
    </location>
</feature>
<dbReference type="Pfam" id="PF05010">
    <property type="entry name" value="TACC_C"/>
    <property type="match status" value="1"/>
</dbReference>
<feature type="domain" description="Transforming acidic coiled-coil-containing protein C-terminal" evidence="9">
    <location>
        <begin position="1248"/>
        <end position="1454"/>
    </location>
</feature>
<feature type="region of interest" description="Disordered" evidence="8">
    <location>
        <begin position="17"/>
        <end position="48"/>
    </location>
</feature>
<keyword evidence="6" id="KW-0206">Cytoskeleton</keyword>
<dbReference type="GO" id="GO:0007097">
    <property type="term" value="P:nuclear migration"/>
    <property type="evidence" value="ECO:0007669"/>
    <property type="project" value="TreeGrafter"/>
</dbReference>
<evidence type="ECO:0000256" key="8">
    <source>
        <dbReference type="SAM" id="MobiDB-lite"/>
    </source>
</evidence>
<dbReference type="OrthoDB" id="10255048at2759"/>
<dbReference type="EMBL" id="CAJHJT010000001">
    <property type="protein sequence ID" value="CAD6991766.1"/>
    <property type="molecule type" value="Genomic_DNA"/>
</dbReference>
<organism evidence="10 11">
    <name type="scientific">Ceratitis capitata</name>
    <name type="common">Mediterranean fruit fly</name>
    <name type="synonym">Tephritis capitata</name>
    <dbReference type="NCBI Taxonomy" id="7213"/>
    <lineage>
        <taxon>Eukaryota</taxon>
        <taxon>Metazoa</taxon>
        <taxon>Ecdysozoa</taxon>
        <taxon>Arthropoda</taxon>
        <taxon>Hexapoda</taxon>
        <taxon>Insecta</taxon>
        <taxon>Pterygota</taxon>
        <taxon>Neoptera</taxon>
        <taxon>Endopterygota</taxon>
        <taxon>Diptera</taxon>
        <taxon>Brachycera</taxon>
        <taxon>Muscomorpha</taxon>
        <taxon>Tephritoidea</taxon>
        <taxon>Tephritidae</taxon>
        <taxon>Ceratitis</taxon>
        <taxon>Ceratitis</taxon>
    </lineage>
</organism>
<name>A0A811U0C7_CERCA</name>
<feature type="region of interest" description="Disordered" evidence="8">
    <location>
        <begin position="814"/>
        <end position="862"/>
    </location>
</feature>
<accession>A0A811U0C7</accession>
<feature type="region of interest" description="Disordered" evidence="8">
    <location>
        <begin position="1130"/>
        <end position="1214"/>
    </location>
</feature>
<reference evidence="10" key="1">
    <citation type="submission" date="2020-11" db="EMBL/GenBank/DDBJ databases">
        <authorList>
            <person name="Whitehead M."/>
        </authorList>
    </citation>
    <scope>NUCLEOTIDE SEQUENCE</scope>
    <source>
        <strain evidence="10">EGII</strain>
    </source>
</reference>
<dbReference type="FunFam" id="1.20.5.1700:FF:000001">
    <property type="entry name" value="Transforming acidic coiled-coil-containing protein 1 isoform 2"/>
    <property type="match status" value="1"/>
</dbReference>
<feature type="compositionally biased region" description="Low complexity" evidence="8">
    <location>
        <begin position="618"/>
        <end position="631"/>
    </location>
</feature>
<dbReference type="Gene3D" id="1.20.5.1700">
    <property type="match status" value="1"/>
</dbReference>
<evidence type="ECO:0000256" key="6">
    <source>
        <dbReference type="ARBA" id="ARBA00023212"/>
    </source>
</evidence>
<feature type="compositionally biased region" description="Polar residues" evidence="8">
    <location>
        <begin position="502"/>
        <end position="511"/>
    </location>
</feature>
<evidence type="ECO:0000256" key="2">
    <source>
        <dbReference type="ARBA" id="ARBA00009423"/>
    </source>
</evidence>
<evidence type="ECO:0000256" key="4">
    <source>
        <dbReference type="ARBA" id="ARBA00022553"/>
    </source>
</evidence>
<feature type="coiled-coil region" evidence="7">
    <location>
        <begin position="1362"/>
        <end position="1442"/>
    </location>
</feature>
<comment type="similarity">
    <text evidence="2">Belongs to the TACC family.</text>
</comment>
<feature type="region of interest" description="Disordered" evidence="8">
    <location>
        <begin position="491"/>
        <end position="563"/>
    </location>
</feature>
<keyword evidence="11" id="KW-1185">Reference proteome</keyword>
<feature type="compositionally biased region" description="Low complexity" evidence="8">
    <location>
        <begin position="34"/>
        <end position="47"/>
    </location>
</feature>
<proteinExistence type="inferred from homology"/>
<evidence type="ECO:0000313" key="10">
    <source>
        <dbReference type="EMBL" id="CAD6991766.1"/>
    </source>
</evidence>
<feature type="region of interest" description="Disordered" evidence="8">
    <location>
        <begin position="670"/>
        <end position="698"/>
    </location>
</feature>
<evidence type="ECO:0000256" key="7">
    <source>
        <dbReference type="SAM" id="Coils"/>
    </source>
</evidence>
<feature type="region of interest" description="Disordered" evidence="8">
    <location>
        <begin position="868"/>
        <end position="887"/>
    </location>
</feature>